<accession>A0A218Z8Z7</accession>
<name>A0A218Z8Z7_9HELO</name>
<gene>
    <name evidence="2" type="ORF">B2J93_6078</name>
</gene>
<proteinExistence type="predicted"/>
<dbReference type="EMBL" id="MZNU01000172">
    <property type="protein sequence ID" value="OWP03735.1"/>
    <property type="molecule type" value="Genomic_DNA"/>
</dbReference>
<keyword evidence="3" id="KW-1185">Reference proteome</keyword>
<dbReference type="InParanoid" id="A0A218Z8Z7"/>
<feature type="region of interest" description="Disordered" evidence="1">
    <location>
        <begin position="1"/>
        <end position="24"/>
    </location>
</feature>
<evidence type="ECO:0000313" key="3">
    <source>
        <dbReference type="Proteomes" id="UP000242519"/>
    </source>
</evidence>
<sequence>MGLHGGVNPVGPEGETNEGADGSTRWSPCPEILFGFGCQNLNSTDAIPVLCVGESR</sequence>
<dbReference type="Proteomes" id="UP000242519">
    <property type="component" value="Unassembled WGS sequence"/>
</dbReference>
<protein>
    <submittedName>
        <fullName evidence="2">Uncharacterized protein</fullName>
    </submittedName>
</protein>
<comment type="caution">
    <text evidence="2">The sequence shown here is derived from an EMBL/GenBank/DDBJ whole genome shotgun (WGS) entry which is preliminary data.</text>
</comment>
<dbReference type="AlphaFoldDB" id="A0A218Z8Z7"/>
<reference evidence="2 3" key="1">
    <citation type="submission" date="2017-04" db="EMBL/GenBank/DDBJ databases">
        <title>Draft genome sequence of Marssonina coronaria NL1: causal agent of apple blotch.</title>
        <authorList>
            <person name="Cheng Q."/>
        </authorList>
    </citation>
    <scope>NUCLEOTIDE SEQUENCE [LARGE SCALE GENOMIC DNA]</scope>
    <source>
        <strain evidence="2 3">NL1</strain>
    </source>
</reference>
<organism evidence="2 3">
    <name type="scientific">Diplocarpon coronariae</name>
    <dbReference type="NCBI Taxonomy" id="2795749"/>
    <lineage>
        <taxon>Eukaryota</taxon>
        <taxon>Fungi</taxon>
        <taxon>Dikarya</taxon>
        <taxon>Ascomycota</taxon>
        <taxon>Pezizomycotina</taxon>
        <taxon>Leotiomycetes</taxon>
        <taxon>Helotiales</taxon>
        <taxon>Drepanopezizaceae</taxon>
        <taxon>Diplocarpon</taxon>
    </lineage>
</organism>
<evidence type="ECO:0000313" key="2">
    <source>
        <dbReference type="EMBL" id="OWP03735.1"/>
    </source>
</evidence>
<evidence type="ECO:0000256" key="1">
    <source>
        <dbReference type="SAM" id="MobiDB-lite"/>
    </source>
</evidence>